<evidence type="ECO:0000313" key="3">
    <source>
        <dbReference type="Proteomes" id="UP001139887"/>
    </source>
</evidence>
<reference evidence="2" key="1">
    <citation type="submission" date="2022-07" db="EMBL/GenBank/DDBJ databases">
        <title>Phylogenomic reconstructions and comparative analyses of Kickxellomycotina fungi.</title>
        <authorList>
            <person name="Reynolds N.K."/>
            <person name="Stajich J.E."/>
            <person name="Barry K."/>
            <person name="Grigoriev I.V."/>
            <person name="Crous P."/>
            <person name="Smith M.E."/>
        </authorList>
    </citation>
    <scope>NUCLEOTIDE SEQUENCE</scope>
    <source>
        <strain evidence="2">NRRL 1566</strain>
    </source>
</reference>
<evidence type="ECO:0000313" key="2">
    <source>
        <dbReference type="EMBL" id="KAJ2845491.1"/>
    </source>
</evidence>
<accession>A0A9W8I7P9</accession>
<dbReference type="InterPro" id="IPR023346">
    <property type="entry name" value="Lysozyme-like_dom_sf"/>
</dbReference>
<proteinExistence type="predicted"/>
<dbReference type="AlphaFoldDB" id="A0A9W8I7P9"/>
<gene>
    <name evidence="2" type="ORF">IWW36_004762</name>
</gene>
<dbReference type="EMBL" id="JANBUW010000786">
    <property type="protein sequence ID" value="KAJ2845491.1"/>
    <property type="molecule type" value="Genomic_DNA"/>
</dbReference>
<name>A0A9W8I7P9_9FUNG</name>
<organism evidence="2 3">
    <name type="scientific">Coemansia brasiliensis</name>
    <dbReference type="NCBI Taxonomy" id="2650707"/>
    <lineage>
        <taxon>Eukaryota</taxon>
        <taxon>Fungi</taxon>
        <taxon>Fungi incertae sedis</taxon>
        <taxon>Zoopagomycota</taxon>
        <taxon>Kickxellomycotina</taxon>
        <taxon>Kickxellomycetes</taxon>
        <taxon>Kickxellales</taxon>
        <taxon>Kickxellaceae</taxon>
        <taxon>Coemansia</taxon>
    </lineage>
</organism>
<keyword evidence="3" id="KW-1185">Reference proteome</keyword>
<evidence type="ECO:0000256" key="1">
    <source>
        <dbReference type="SAM" id="MobiDB-lite"/>
    </source>
</evidence>
<feature type="region of interest" description="Disordered" evidence="1">
    <location>
        <begin position="75"/>
        <end position="95"/>
    </location>
</feature>
<protein>
    <submittedName>
        <fullName evidence="2">Uncharacterized protein</fullName>
    </submittedName>
</protein>
<sequence>MPIKPPLSSNWNSCASNIATSALNVFQTQSTEFNSGQCSKDSGGSGYVLGIVHLTTRYGDALAIIKKSQQSSYYNGEVDDHIDTPQSYDGKESGSTSGITKEIGIQLAIIQAVLYDTSTVDSQSDSSGNLGGIFYATNAKVNASESEFLPTDALVSNKYRGNEAV</sequence>
<dbReference type="SUPFAM" id="SSF53955">
    <property type="entry name" value="Lysozyme-like"/>
    <property type="match status" value="1"/>
</dbReference>
<comment type="caution">
    <text evidence="2">The sequence shown here is derived from an EMBL/GenBank/DDBJ whole genome shotgun (WGS) entry which is preliminary data.</text>
</comment>
<dbReference type="Proteomes" id="UP001139887">
    <property type="component" value="Unassembled WGS sequence"/>
</dbReference>